<geneLocation type="plasmid" evidence="2 3">
    <name>unnamed</name>
</geneLocation>
<dbReference type="GO" id="GO:0003697">
    <property type="term" value="F:single-stranded DNA binding"/>
    <property type="evidence" value="ECO:0007669"/>
    <property type="project" value="InterPro"/>
</dbReference>
<organism evidence="2 3">
    <name type="scientific">Alicyclobacillus mengziensis</name>
    <dbReference type="NCBI Taxonomy" id="2931921"/>
    <lineage>
        <taxon>Bacteria</taxon>
        <taxon>Bacillati</taxon>
        <taxon>Bacillota</taxon>
        <taxon>Bacilli</taxon>
        <taxon>Bacillales</taxon>
        <taxon>Alicyclobacillaceae</taxon>
        <taxon>Alicyclobacillus</taxon>
    </lineage>
</organism>
<proteinExistence type="predicted"/>
<keyword evidence="2" id="KW-0614">Plasmid</keyword>
<name>A0A9X7W4C3_9BACL</name>
<dbReference type="AlphaFoldDB" id="A0A9X7W4C3"/>
<keyword evidence="3" id="KW-1185">Reference proteome</keyword>
<accession>A0A9X7W4C3</accession>
<gene>
    <name evidence="2" type="ORF">JZ786_24485</name>
</gene>
<feature type="domain" description="N-terminal" evidence="1">
    <location>
        <begin position="61"/>
        <end position="114"/>
    </location>
</feature>
<sequence>MKNDQVAQATQKLLEMWKTGNLPQAVAHTMLARKSGDRPSDTWSLANQILTLINGTEDARGFRQWEQVGRHVKKGAKAIYILGPVARKITEKDSDTGEEQEKTIITGFKSIPVFRIEDTDGEPIENSRPNYTPPVMPPLMNVAKAWGIDVKYQGGNARYYGAYYPGKDAIVLCTHDEITFFHELSHAAHNRIRPLKGGQDATQEIVAETSAAILCLMYGVEGFVSKARNYVASYAKMEPQECTKAVMRAISDIEKVLTLILTEAEKQAPSDTATAV</sequence>
<dbReference type="Proteomes" id="UP000663505">
    <property type="component" value="Plasmid unnamed"/>
</dbReference>
<dbReference type="KEGG" id="afx:JZ786_24485"/>
<dbReference type="EMBL" id="CP071183">
    <property type="protein sequence ID" value="QSO50127.1"/>
    <property type="molecule type" value="Genomic_DNA"/>
</dbReference>
<dbReference type="InterPro" id="IPR013610">
    <property type="entry name" value="ArdC_N"/>
</dbReference>
<evidence type="ECO:0000313" key="2">
    <source>
        <dbReference type="EMBL" id="QSO50127.1"/>
    </source>
</evidence>
<reference evidence="2 3" key="1">
    <citation type="submission" date="2021-02" db="EMBL/GenBank/DDBJ databases">
        <title>Alicyclobacillus curvatus sp. nov. and Alicyclobacillus mengziensis sp. nov., two acidophilic bacteria isolated from acid mine drainage.</title>
        <authorList>
            <person name="Huang Y."/>
        </authorList>
    </citation>
    <scope>NUCLEOTIDE SEQUENCE [LARGE SCALE GENOMIC DNA]</scope>
    <source>
        <strain evidence="2 3">S30H14</strain>
        <plasmid evidence="2 3">unnamed</plasmid>
    </source>
</reference>
<dbReference type="RefSeq" id="WP_206659428.1">
    <property type="nucleotide sequence ID" value="NZ_CP071183.1"/>
</dbReference>
<evidence type="ECO:0000313" key="3">
    <source>
        <dbReference type="Proteomes" id="UP000663505"/>
    </source>
</evidence>
<evidence type="ECO:0000259" key="1">
    <source>
        <dbReference type="Pfam" id="PF08401"/>
    </source>
</evidence>
<protein>
    <recommendedName>
        <fullName evidence="1">N-terminal domain-containing protein</fullName>
    </recommendedName>
</protein>
<dbReference type="Pfam" id="PF08401">
    <property type="entry name" value="ArdcN"/>
    <property type="match status" value="1"/>
</dbReference>